<dbReference type="EMBL" id="JARIHO010000016">
    <property type="protein sequence ID" value="KAJ7348908.1"/>
    <property type="molecule type" value="Genomic_DNA"/>
</dbReference>
<accession>A0AAD7ERU5</accession>
<reference evidence="2" key="1">
    <citation type="submission" date="2023-03" db="EMBL/GenBank/DDBJ databases">
        <title>Massive genome expansion in bonnet fungi (Mycena s.s.) driven by repeated elements and novel gene families across ecological guilds.</title>
        <authorList>
            <consortium name="Lawrence Berkeley National Laboratory"/>
            <person name="Harder C.B."/>
            <person name="Miyauchi S."/>
            <person name="Viragh M."/>
            <person name="Kuo A."/>
            <person name="Thoen E."/>
            <person name="Andreopoulos B."/>
            <person name="Lu D."/>
            <person name="Skrede I."/>
            <person name="Drula E."/>
            <person name="Henrissat B."/>
            <person name="Morin E."/>
            <person name="Kohler A."/>
            <person name="Barry K."/>
            <person name="LaButti K."/>
            <person name="Morin E."/>
            <person name="Salamov A."/>
            <person name="Lipzen A."/>
            <person name="Mereny Z."/>
            <person name="Hegedus B."/>
            <person name="Baldrian P."/>
            <person name="Stursova M."/>
            <person name="Weitz H."/>
            <person name="Taylor A."/>
            <person name="Grigoriev I.V."/>
            <person name="Nagy L.G."/>
            <person name="Martin F."/>
            <person name="Kauserud H."/>
        </authorList>
    </citation>
    <scope>NUCLEOTIDE SEQUENCE</scope>
    <source>
        <strain evidence="2">CBHHK002</strain>
    </source>
</reference>
<dbReference type="AlphaFoldDB" id="A0AAD7ERU5"/>
<evidence type="ECO:0000313" key="2">
    <source>
        <dbReference type="EMBL" id="KAJ7348908.1"/>
    </source>
</evidence>
<sequence>MNCTSIEILPDKVLGTILVLVADFPAPANAWDTWNKYSEPFPIAAGRVSRRWRKMTLSYPELWTTIRISRHSFTRKLAALFVKRSGSYPLDISINLECYIYKNGRPFVPAFLSLSRVLAIIGPHVGRWRTIALHGWDQLQELATFLRNSPVPASRLEYAHLSTPDYYGFYLTEPLEIVGNKTLHTLRLDSLMLYDGSRLGVSLLRNLRSLDLAMNERYRYIGVAFFQQLFGPSCRITTFILRRFCTLRDLHHAIEAPTISSFSVSFGREFYFSYLNEMDPIKNLTENFSFPNLERLELVVQSPPEMVKFSDLVHPQSWSEPPFPNLHILRLEGIRITPRRLALLQTLSREITQLELINTSGNHHLLSRRSDGGPPQWPFLHSLTVESVGFIHWLPAFVALRAGLGPGMAPVRLMLPPSWRVTLPPELAHICIRGTSRGLADGLGRGFFTDDFDFRPVDFEFVEPARELGYPDDPSSCFCSSCRAWRRALRDKERVEVEIEEALKTGPALKRMKNSTMEARNRRRKSFALTGRRSSKQHPDISEDFWIN</sequence>
<keyword evidence="3" id="KW-1185">Reference proteome</keyword>
<evidence type="ECO:0000313" key="3">
    <source>
        <dbReference type="Proteomes" id="UP001218218"/>
    </source>
</evidence>
<comment type="caution">
    <text evidence="2">The sequence shown here is derived from an EMBL/GenBank/DDBJ whole genome shotgun (WGS) entry which is preliminary data.</text>
</comment>
<evidence type="ECO:0000256" key="1">
    <source>
        <dbReference type="SAM" id="MobiDB-lite"/>
    </source>
</evidence>
<name>A0AAD7ERU5_9AGAR</name>
<feature type="region of interest" description="Disordered" evidence="1">
    <location>
        <begin position="511"/>
        <end position="548"/>
    </location>
</feature>
<evidence type="ECO:0008006" key="4">
    <source>
        <dbReference type="Google" id="ProtNLM"/>
    </source>
</evidence>
<organism evidence="2 3">
    <name type="scientific">Mycena albidolilacea</name>
    <dbReference type="NCBI Taxonomy" id="1033008"/>
    <lineage>
        <taxon>Eukaryota</taxon>
        <taxon>Fungi</taxon>
        <taxon>Dikarya</taxon>
        <taxon>Basidiomycota</taxon>
        <taxon>Agaricomycotina</taxon>
        <taxon>Agaricomycetes</taxon>
        <taxon>Agaricomycetidae</taxon>
        <taxon>Agaricales</taxon>
        <taxon>Marasmiineae</taxon>
        <taxon>Mycenaceae</taxon>
        <taxon>Mycena</taxon>
    </lineage>
</organism>
<proteinExistence type="predicted"/>
<gene>
    <name evidence="2" type="ORF">DFH08DRAFT_959110</name>
</gene>
<protein>
    <recommendedName>
        <fullName evidence="4">F-box domain-containing protein</fullName>
    </recommendedName>
</protein>
<dbReference type="Proteomes" id="UP001218218">
    <property type="component" value="Unassembled WGS sequence"/>
</dbReference>
<dbReference type="InterPro" id="IPR032675">
    <property type="entry name" value="LRR_dom_sf"/>
</dbReference>
<dbReference type="SUPFAM" id="SSF52047">
    <property type="entry name" value="RNI-like"/>
    <property type="match status" value="1"/>
</dbReference>
<dbReference type="Gene3D" id="3.80.10.10">
    <property type="entry name" value="Ribonuclease Inhibitor"/>
    <property type="match status" value="1"/>
</dbReference>